<evidence type="ECO:0000256" key="1">
    <source>
        <dbReference type="SAM" id="Phobius"/>
    </source>
</evidence>
<protein>
    <submittedName>
        <fullName evidence="2">Uncharacterized protein</fullName>
    </submittedName>
</protein>
<dbReference type="EMBL" id="CAOQHR010000004">
    <property type="protein sequence ID" value="CAI6333681.1"/>
    <property type="molecule type" value="Genomic_DNA"/>
</dbReference>
<dbReference type="Proteomes" id="UP001152607">
    <property type="component" value="Unassembled WGS sequence"/>
</dbReference>
<gene>
    <name evidence="2" type="ORF">PDIGIT_LOCUS6729</name>
</gene>
<evidence type="ECO:0000313" key="2">
    <source>
        <dbReference type="EMBL" id="CAI6333681.1"/>
    </source>
</evidence>
<keyword evidence="1" id="KW-1133">Transmembrane helix</keyword>
<comment type="caution">
    <text evidence="2">The sequence shown here is derived from an EMBL/GenBank/DDBJ whole genome shotgun (WGS) entry which is preliminary data.</text>
</comment>
<reference evidence="2" key="1">
    <citation type="submission" date="2023-01" db="EMBL/GenBank/DDBJ databases">
        <authorList>
            <person name="Van Ghelder C."/>
            <person name="Rancurel C."/>
        </authorList>
    </citation>
    <scope>NUCLEOTIDE SEQUENCE</scope>
    <source>
        <strain evidence="2">CNCM I-4278</strain>
    </source>
</reference>
<feature type="transmembrane region" description="Helical" evidence="1">
    <location>
        <begin position="207"/>
        <end position="229"/>
    </location>
</feature>
<keyword evidence="3" id="KW-1185">Reference proteome</keyword>
<feature type="transmembrane region" description="Helical" evidence="1">
    <location>
        <begin position="241"/>
        <end position="259"/>
    </location>
</feature>
<feature type="transmembrane region" description="Helical" evidence="1">
    <location>
        <begin position="603"/>
        <end position="624"/>
    </location>
</feature>
<feature type="transmembrane region" description="Helical" evidence="1">
    <location>
        <begin position="391"/>
        <end position="410"/>
    </location>
</feature>
<evidence type="ECO:0000313" key="3">
    <source>
        <dbReference type="Proteomes" id="UP001152607"/>
    </source>
</evidence>
<feature type="transmembrane region" description="Helical" evidence="1">
    <location>
        <begin position="656"/>
        <end position="675"/>
    </location>
</feature>
<accession>A0A9W4XQG1</accession>
<organism evidence="2 3">
    <name type="scientific">Periconia digitata</name>
    <dbReference type="NCBI Taxonomy" id="1303443"/>
    <lineage>
        <taxon>Eukaryota</taxon>
        <taxon>Fungi</taxon>
        <taxon>Dikarya</taxon>
        <taxon>Ascomycota</taxon>
        <taxon>Pezizomycotina</taxon>
        <taxon>Dothideomycetes</taxon>
        <taxon>Pleosporomycetidae</taxon>
        <taxon>Pleosporales</taxon>
        <taxon>Massarineae</taxon>
        <taxon>Periconiaceae</taxon>
        <taxon>Periconia</taxon>
    </lineage>
</organism>
<dbReference type="OrthoDB" id="5392263at2759"/>
<name>A0A9W4XQG1_9PLEO</name>
<feature type="transmembrane region" description="Helical" evidence="1">
    <location>
        <begin position="422"/>
        <end position="444"/>
    </location>
</feature>
<proteinExistence type="predicted"/>
<keyword evidence="1" id="KW-0812">Transmembrane</keyword>
<sequence>MSRANFTECGARYMSDPKLVERYSYRGPVRLNSPKPQTQITHEGCLALCGRGNEYYSWPAIAATVTTWILPILGTLLQAPFESNAFWRTIKAINRWIGSPVSSLTFILWDIQISGNCALFVDMATPYEAPIPNEDSEFSSIRDSFYILMNLNQYKMKPVISMTREAEGLLRIVLFSQDLKLVGTRKTLSRLRKNLARDLRINRRRGVVPVFISTLAFVVALGLSIEAAFSEVGSNLQAHALALGLFSCWFPILILCSILDRNPVASDDIQRKLNKMVDLACRSLQDTQTRNNYISSFRDLPQAQKMGYWVQKIASKAQYIEGDYFCGFAGQARTRFHYGAAHAILVDIEKAYLAERGRNWLANPREARASLVLGQVDYGFTWFDGRACWQLMASVLLVGGTSAGAFVLSFNTPTVGLGCRTGGYLIFFAVALTLLVAEMLVWWLTSPLRKRGRFIEHLDRYTRRAHREPWCGPKRPTFEGLVASSATLTRCLQAMEEFIVHTVLTLIRLFPFSHKASKLETAETALRTHFEILRHLTTRNWLQRVIFTPLELGNMIWLCYLLTAQTIGAFNNCTCLSSIWGGFGGYLDFETVSSVKSPSVEKYWQMGTIITCTTMGLGMAYIVLEWLLQAHLSTEDYKDAARGLVRVRRFRRYTYWIRYPSSLLVVIINNSLSAMRVRKSSERKVLVWSKETKYRPTVGQTIMSLATDAQNLPFQGVVEASVRHDENGDAEHGASERGQVCCVCKKEKRSVEKARAWDEEIGECRR</sequence>
<keyword evidence="1" id="KW-0472">Membrane</keyword>
<dbReference type="AlphaFoldDB" id="A0A9W4XQG1"/>